<evidence type="ECO:0000313" key="1">
    <source>
        <dbReference type="EMBL" id="MCW1915907.1"/>
    </source>
</evidence>
<evidence type="ECO:0000313" key="2">
    <source>
        <dbReference type="Proteomes" id="UP001165653"/>
    </source>
</evidence>
<dbReference type="Proteomes" id="UP001165653">
    <property type="component" value="Unassembled WGS sequence"/>
</dbReference>
<protein>
    <submittedName>
        <fullName evidence="1">Uncharacterized protein</fullName>
    </submittedName>
</protein>
<gene>
    <name evidence="1" type="ORF">OJ996_20130</name>
</gene>
<organism evidence="1 2">
    <name type="scientific">Luteolibacter rhizosphaerae</name>
    <dbReference type="NCBI Taxonomy" id="2989719"/>
    <lineage>
        <taxon>Bacteria</taxon>
        <taxon>Pseudomonadati</taxon>
        <taxon>Verrucomicrobiota</taxon>
        <taxon>Verrucomicrobiia</taxon>
        <taxon>Verrucomicrobiales</taxon>
        <taxon>Verrucomicrobiaceae</taxon>
        <taxon>Luteolibacter</taxon>
    </lineage>
</organism>
<reference evidence="1" key="1">
    <citation type="submission" date="2022-10" db="EMBL/GenBank/DDBJ databases">
        <title>Luteolibacter sp. GHJ8, whole genome shotgun sequencing project.</title>
        <authorList>
            <person name="Zhao G."/>
            <person name="Shen L."/>
        </authorList>
    </citation>
    <scope>NUCLEOTIDE SEQUENCE</scope>
    <source>
        <strain evidence="1">GHJ8</strain>
    </source>
</reference>
<dbReference type="RefSeq" id="WP_264515469.1">
    <property type="nucleotide sequence ID" value="NZ_JAPDDR010000011.1"/>
</dbReference>
<proteinExistence type="predicted"/>
<dbReference type="EMBL" id="JAPDDR010000011">
    <property type="protein sequence ID" value="MCW1915907.1"/>
    <property type="molecule type" value="Genomic_DNA"/>
</dbReference>
<keyword evidence="2" id="KW-1185">Reference proteome</keyword>
<sequence>MNLAAYQRLIVGYHGCDASVAKKAIEKGEALLPSEKDYDWLGSEIYFWEHGPDRALAWAKQRCSQGKLKNPAVVGALIQLGNCFDLLDTRYTGILAPAFEELQKRLKFDGRDLPRNHGGDDLLRRDRDCMLLNWLLPQLEKEAGSQRFQTVRGMFQEGGAAFEGSGIRFKSHIQIAVRDPSCIIGYFRPA</sequence>
<name>A0ABT3G7S3_9BACT</name>
<dbReference type="SUPFAM" id="SSF56399">
    <property type="entry name" value="ADP-ribosylation"/>
    <property type="match status" value="1"/>
</dbReference>
<accession>A0ABT3G7S3</accession>
<comment type="caution">
    <text evidence="1">The sequence shown here is derived from an EMBL/GenBank/DDBJ whole genome shotgun (WGS) entry which is preliminary data.</text>
</comment>